<dbReference type="AlphaFoldDB" id="A0AAE1EDB9"/>
<proteinExistence type="predicted"/>
<name>A0AAE1EDB9_9GAST</name>
<evidence type="ECO:0000313" key="3">
    <source>
        <dbReference type="Proteomes" id="UP001283361"/>
    </source>
</evidence>
<dbReference type="EMBL" id="JAWDGP010000124">
    <property type="protein sequence ID" value="KAK3803459.1"/>
    <property type="molecule type" value="Genomic_DNA"/>
</dbReference>
<evidence type="ECO:0000256" key="1">
    <source>
        <dbReference type="SAM" id="MobiDB-lite"/>
    </source>
</evidence>
<dbReference type="Proteomes" id="UP001283361">
    <property type="component" value="Unassembled WGS sequence"/>
</dbReference>
<evidence type="ECO:0000313" key="2">
    <source>
        <dbReference type="EMBL" id="KAK3803459.1"/>
    </source>
</evidence>
<feature type="compositionally biased region" description="Basic and acidic residues" evidence="1">
    <location>
        <begin position="28"/>
        <end position="37"/>
    </location>
</feature>
<organism evidence="2 3">
    <name type="scientific">Elysia crispata</name>
    <name type="common">lettuce slug</name>
    <dbReference type="NCBI Taxonomy" id="231223"/>
    <lineage>
        <taxon>Eukaryota</taxon>
        <taxon>Metazoa</taxon>
        <taxon>Spiralia</taxon>
        <taxon>Lophotrochozoa</taxon>
        <taxon>Mollusca</taxon>
        <taxon>Gastropoda</taxon>
        <taxon>Heterobranchia</taxon>
        <taxon>Euthyneura</taxon>
        <taxon>Panpulmonata</taxon>
        <taxon>Sacoglossa</taxon>
        <taxon>Placobranchoidea</taxon>
        <taxon>Plakobranchidae</taxon>
        <taxon>Elysia</taxon>
    </lineage>
</organism>
<feature type="region of interest" description="Disordered" evidence="1">
    <location>
        <begin position="27"/>
        <end position="55"/>
    </location>
</feature>
<protein>
    <submittedName>
        <fullName evidence="2">Uncharacterized protein</fullName>
    </submittedName>
</protein>
<sequence>MSPARADTARDMLVCYSSYHATPHVQHARLERPKHEPQQAGPPSNHPPPLFRSIDPTPEALLPALKRRRNFFHPRVLVEASPGAPICPLHLQFLVLARPKGWNHSEFLVDDQIIARSRYRVVIVQFHSLCEMKFDWLVTRGLVTLF</sequence>
<comment type="caution">
    <text evidence="2">The sequence shown here is derived from an EMBL/GenBank/DDBJ whole genome shotgun (WGS) entry which is preliminary data.</text>
</comment>
<reference evidence="2" key="1">
    <citation type="journal article" date="2023" name="G3 (Bethesda)">
        <title>A reference genome for the long-term kleptoplast-retaining sea slug Elysia crispata morphotype clarki.</title>
        <authorList>
            <person name="Eastman K.E."/>
            <person name="Pendleton A.L."/>
            <person name="Shaikh M.A."/>
            <person name="Suttiyut T."/>
            <person name="Ogas R."/>
            <person name="Tomko P."/>
            <person name="Gavelis G."/>
            <person name="Widhalm J.R."/>
            <person name="Wisecaver J.H."/>
        </authorList>
    </citation>
    <scope>NUCLEOTIDE SEQUENCE</scope>
    <source>
        <strain evidence="2">ECLA1</strain>
    </source>
</reference>
<gene>
    <name evidence="2" type="ORF">RRG08_014947</name>
</gene>
<accession>A0AAE1EDB9</accession>
<keyword evidence="3" id="KW-1185">Reference proteome</keyword>